<name>A0ABW3YCQ3_9ACTN</name>
<evidence type="ECO:0000256" key="1">
    <source>
        <dbReference type="SAM" id="MobiDB-lite"/>
    </source>
</evidence>
<accession>A0ABW3YCQ3</accession>
<sequence>MTNNGSPYWERERREETRSEPTGQSAPSESYADLFAVLDRADVSEGVRAALAHALNPPPTPIEPIEPVEPADYADILVDRMVTGRESRPKLLAGNNDARSRYTLHLTFPATSLSAARSRAAAYAGALGALRPELSFWPALLSRADQWNHIEPITCGTLGPENETCARTTDHLGCHRDTAGGLCWGDDESTGDWPGDEDRHDDTTDRR</sequence>
<comment type="caution">
    <text evidence="2">The sequence shown here is derived from an EMBL/GenBank/DDBJ whole genome shotgun (WGS) entry which is preliminary data.</text>
</comment>
<protein>
    <recommendedName>
        <fullName evidence="4">DUF222 domain-containing protein</fullName>
    </recommendedName>
</protein>
<organism evidence="2 3">
    <name type="scientific">Micromonospora sonneratiae</name>
    <dbReference type="NCBI Taxonomy" id="1184706"/>
    <lineage>
        <taxon>Bacteria</taxon>
        <taxon>Bacillati</taxon>
        <taxon>Actinomycetota</taxon>
        <taxon>Actinomycetes</taxon>
        <taxon>Micromonosporales</taxon>
        <taxon>Micromonosporaceae</taxon>
        <taxon>Micromonospora</taxon>
    </lineage>
</organism>
<evidence type="ECO:0000313" key="3">
    <source>
        <dbReference type="Proteomes" id="UP001597260"/>
    </source>
</evidence>
<proteinExistence type="predicted"/>
<dbReference type="Proteomes" id="UP001597260">
    <property type="component" value="Unassembled WGS sequence"/>
</dbReference>
<keyword evidence="3" id="KW-1185">Reference proteome</keyword>
<feature type="compositionally biased region" description="Basic and acidic residues" evidence="1">
    <location>
        <begin position="9"/>
        <end position="19"/>
    </location>
</feature>
<dbReference type="RefSeq" id="WP_377569517.1">
    <property type="nucleotide sequence ID" value="NZ_JBHTMP010000012.1"/>
</dbReference>
<gene>
    <name evidence="2" type="ORF">ACFQ4H_10105</name>
</gene>
<feature type="region of interest" description="Disordered" evidence="1">
    <location>
        <begin position="1"/>
        <end position="31"/>
    </location>
</feature>
<feature type="compositionally biased region" description="Basic and acidic residues" evidence="1">
    <location>
        <begin position="196"/>
        <end position="207"/>
    </location>
</feature>
<feature type="region of interest" description="Disordered" evidence="1">
    <location>
        <begin position="185"/>
        <end position="207"/>
    </location>
</feature>
<reference evidence="3" key="1">
    <citation type="journal article" date="2019" name="Int. J. Syst. Evol. Microbiol.">
        <title>The Global Catalogue of Microorganisms (GCM) 10K type strain sequencing project: providing services to taxonomists for standard genome sequencing and annotation.</title>
        <authorList>
            <consortium name="The Broad Institute Genomics Platform"/>
            <consortium name="The Broad Institute Genome Sequencing Center for Infectious Disease"/>
            <person name="Wu L."/>
            <person name="Ma J."/>
        </authorList>
    </citation>
    <scope>NUCLEOTIDE SEQUENCE [LARGE SCALE GENOMIC DNA]</scope>
    <source>
        <strain evidence="3">JCM 31037</strain>
    </source>
</reference>
<evidence type="ECO:0000313" key="2">
    <source>
        <dbReference type="EMBL" id="MFD1321441.1"/>
    </source>
</evidence>
<evidence type="ECO:0008006" key="4">
    <source>
        <dbReference type="Google" id="ProtNLM"/>
    </source>
</evidence>
<dbReference type="EMBL" id="JBHTMP010000012">
    <property type="protein sequence ID" value="MFD1321441.1"/>
    <property type="molecule type" value="Genomic_DNA"/>
</dbReference>